<name>A0A7J6B924_AMEME</name>
<evidence type="ECO:0000313" key="3">
    <source>
        <dbReference type="Proteomes" id="UP000593565"/>
    </source>
</evidence>
<organism evidence="2 3">
    <name type="scientific">Ameiurus melas</name>
    <name type="common">Black bullhead</name>
    <name type="synonym">Silurus melas</name>
    <dbReference type="NCBI Taxonomy" id="219545"/>
    <lineage>
        <taxon>Eukaryota</taxon>
        <taxon>Metazoa</taxon>
        <taxon>Chordata</taxon>
        <taxon>Craniata</taxon>
        <taxon>Vertebrata</taxon>
        <taxon>Euteleostomi</taxon>
        <taxon>Actinopterygii</taxon>
        <taxon>Neopterygii</taxon>
        <taxon>Teleostei</taxon>
        <taxon>Ostariophysi</taxon>
        <taxon>Siluriformes</taxon>
        <taxon>Ictaluridae</taxon>
        <taxon>Ameiurus</taxon>
    </lineage>
</organism>
<gene>
    <name evidence="2" type="ORF">AMELA_G00031370</name>
</gene>
<feature type="region of interest" description="Disordered" evidence="1">
    <location>
        <begin position="1"/>
        <end position="34"/>
    </location>
</feature>
<feature type="compositionally biased region" description="Low complexity" evidence="1">
    <location>
        <begin position="18"/>
        <end position="31"/>
    </location>
</feature>
<comment type="caution">
    <text evidence="2">The sequence shown here is derived from an EMBL/GenBank/DDBJ whole genome shotgun (WGS) entry which is preliminary data.</text>
</comment>
<feature type="compositionally biased region" description="Basic residues" evidence="1">
    <location>
        <begin position="1"/>
        <end position="10"/>
    </location>
</feature>
<dbReference type="EMBL" id="JAAGNN010000003">
    <property type="protein sequence ID" value="KAF4090937.1"/>
    <property type="molecule type" value="Genomic_DNA"/>
</dbReference>
<dbReference type="Proteomes" id="UP000593565">
    <property type="component" value="Unassembled WGS sequence"/>
</dbReference>
<protein>
    <submittedName>
        <fullName evidence="2">Uncharacterized protein</fullName>
    </submittedName>
</protein>
<proteinExistence type="predicted"/>
<evidence type="ECO:0000256" key="1">
    <source>
        <dbReference type="SAM" id="MobiDB-lite"/>
    </source>
</evidence>
<keyword evidence="3" id="KW-1185">Reference proteome</keyword>
<dbReference type="AlphaFoldDB" id="A0A7J6B924"/>
<evidence type="ECO:0000313" key="2">
    <source>
        <dbReference type="EMBL" id="KAF4090937.1"/>
    </source>
</evidence>
<sequence length="95" mass="10927">MVMRRSTRRGRTMEMRTRTQGTMPMTPGTTRADGVSPARVTLRLHKVLHTWQMILNHSDPEYPGSPRPIDAVQYKIFDPPNFPFSTPCTSVLERK</sequence>
<reference evidence="2 3" key="1">
    <citation type="submission" date="2020-02" db="EMBL/GenBank/DDBJ databases">
        <title>A chromosome-scale genome assembly of the black bullhead catfish (Ameiurus melas).</title>
        <authorList>
            <person name="Wen M."/>
            <person name="Zham M."/>
            <person name="Cabau C."/>
            <person name="Klopp C."/>
            <person name="Donnadieu C."/>
            <person name="Roques C."/>
            <person name="Bouchez O."/>
            <person name="Lampietro C."/>
            <person name="Jouanno E."/>
            <person name="Herpin A."/>
            <person name="Louis A."/>
            <person name="Berthelot C."/>
            <person name="Parey E."/>
            <person name="Roest-Crollius H."/>
            <person name="Braasch I."/>
            <person name="Postlethwait J."/>
            <person name="Robinson-Rechavi M."/>
            <person name="Echchiki A."/>
            <person name="Begum T."/>
            <person name="Montfort J."/>
            <person name="Schartl M."/>
            <person name="Bobe J."/>
            <person name="Guiguen Y."/>
        </authorList>
    </citation>
    <scope>NUCLEOTIDE SEQUENCE [LARGE SCALE GENOMIC DNA]</scope>
    <source>
        <strain evidence="2">M_S1</strain>
        <tissue evidence="2">Blood</tissue>
    </source>
</reference>
<accession>A0A7J6B924</accession>